<dbReference type="Pfam" id="PF05368">
    <property type="entry name" value="NmrA"/>
    <property type="match status" value="1"/>
</dbReference>
<dbReference type="SUPFAM" id="SSF51735">
    <property type="entry name" value="NAD(P)-binding Rossmann-fold domains"/>
    <property type="match status" value="1"/>
</dbReference>
<protein>
    <submittedName>
        <fullName evidence="2">NAD(P)H-binding protein</fullName>
    </submittedName>
</protein>
<dbReference type="InterPro" id="IPR052718">
    <property type="entry name" value="NmrA-type_oxidoreductase"/>
</dbReference>
<proteinExistence type="predicted"/>
<sequence>MLVVTGATGRLGSRIVERLLERVPAGEIGVSVRDPAAASGLAARGVRVRRGDFTDPSSLVHAFEGAERVLVVSAAIRGEGAVAANLAAIDAARAAGASRILYTSHQAAAPDSLFAPQLTHAATEAHLLAQGVPFTALRNGFYASTLGMYLGGVAETGRLVAPEDGPVSWTDHADLAEIAAVALAEPGTFEGITPPLTAPVALDLADVAALAAEILDRPVERIVVGDEEWKATAVANGMPPFAADFTLGMFRAARRGEFAATDPALETVLGHPAVPVRTVLEGLLRG</sequence>
<dbReference type="InterPro" id="IPR036291">
    <property type="entry name" value="NAD(P)-bd_dom_sf"/>
</dbReference>
<dbReference type="Proteomes" id="UP001500449">
    <property type="component" value="Unassembled WGS sequence"/>
</dbReference>
<dbReference type="PANTHER" id="PTHR47129:SF1">
    <property type="entry name" value="NMRA-LIKE DOMAIN-CONTAINING PROTEIN"/>
    <property type="match status" value="1"/>
</dbReference>
<dbReference type="InterPro" id="IPR008030">
    <property type="entry name" value="NmrA-like"/>
</dbReference>
<feature type="domain" description="NmrA-like" evidence="1">
    <location>
        <begin position="2"/>
        <end position="232"/>
    </location>
</feature>
<evidence type="ECO:0000259" key="1">
    <source>
        <dbReference type="Pfam" id="PF05368"/>
    </source>
</evidence>
<comment type="caution">
    <text evidence="2">The sequence shown here is derived from an EMBL/GenBank/DDBJ whole genome shotgun (WGS) entry which is preliminary data.</text>
</comment>
<dbReference type="RefSeq" id="WP_344424745.1">
    <property type="nucleotide sequence ID" value="NZ_BAAAQK010000025.1"/>
</dbReference>
<dbReference type="PANTHER" id="PTHR47129">
    <property type="entry name" value="QUINONE OXIDOREDUCTASE 2"/>
    <property type="match status" value="1"/>
</dbReference>
<dbReference type="EMBL" id="BAAAQK010000025">
    <property type="protein sequence ID" value="GAA1871475.1"/>
    <property type="molecule type" value="Genomic_DNA"/>
</dbReference>
<organism evidence="2 3">
    <name type="scientific">Pseudonocardia ailaonensis</name>
    <dbReference type="NCBI Taxonomy" id="367279"/>
    <lineage>
        <taxon>Bacteria</taxon>
        <taxon>Bacillati</taxon>
        <taxon>Actinomycetota</taxon>
        <taxon>Actinomycetes</taxon>
        <taxon>Pseudonocardiales</taxon>
        <taxon>Pseudonocardiaceae</taxon>
        <taxon>Pseudonocardia</taxon>
    </lineage>
</organism>
<evidence type="ECO:0000313" key="2">
    <source>
        <dbReference type="EMBL" id="GAA1871475.1"/>
    </source>
</evidence>
<keyword evidence="3" id="KW-1185">Reference proteome</keyword>
<dbReference type="Gene3D" id="3.40.50.720">
    <property type="entry name" value="NAD(P)-binding Rossmann-like Domain"/>
    <property type="match status" value="1"/>
</dbReference>
<gene>
    <name evidence="2" type="ORF">GCM10009836_60370</name>
</gene>
<evidence type="ECO:0000313" key="3">
    <source>
        <dbReference type="Proteomes" id="UP001500449"/>
    </source>
</evidence>
<reference evidence="2 3" key="1">
    <citation type="journal article" date="2019" name="Int. J. Syst. Evol. Microbiol.">
        <title>The Global Catalogue of Microorganisms (GCM) 10K type strain sequencing project: providing services to taxonomists for standard genome sequencing and annotation.</title>
        <authorList>
            <consortium name="The Broad Institute Genomics Platform"/>
            <consortium name="The Broad Institute Genome Sequencing Center for Infectious Disease"/>
            <person name="Wu L."/>
            <person name="Ma J."/>
        </authorList>
    </citation>
    <scope>NUCLEOTIDE SEQUENCE [LARGE SCALE GENOMIC DNA]</scope>
    <source>
        <strain evidence="2 3">JCM 16009</strain>
    </source>
</reference>
<accession>A0ABN2NJ50</accession>
<name>A0ABN2NJ50_9PSEU</name>
<dbReference type="Gene3D" id="3.90.25.10">
    <property type="entry name" value="UDP-galactose 4-epimerase, domain 1"/>
    <property type="match status" value="1"/>
</dbReference>